<protein>
    <submittedName>
        <fullName evidence="3">Uncharacterized protein</fullName>
    </submittedName>
</protein>
<feature type="region of interest" description="Disordered" evidence="1">
    <location>
        <begin position="56"/>
        <end position="96"/>
    </location>
</feature>
<feature type="compositionally biased region" description="Polar residues" evidence="1">
    <location>
        <begin position="57"/>
        <end position="78"/>
    </location>
</feature>
<evidence type="ECO:0000256" key="2">
    <source>
        <dbReference type="SAM" id="Phobius"/>
    </source>
</evidence>
<proteinExistence type="predicted"/>
<name>A0ABD6E5Y2_9BILA</name>
<evidence type="ECO:0000256" key="1">
    <source>
        <dbReference type="SAM" id="MobiDB-lite"/>
    </source>
</evidence>
<evidence type="ECO:0000313" key="3">
    <source>
        <dbReference type="EMBL" id="MFH4974577.1"/>
    </source>
</evidence>
<keyword evidence="4" id="KW-1185">Reference proteome</keyword>
<feature type="region of interest" description="Disordered" evidence="1">
    <location>
        <begin position="113"/>
        <end position="182"/>
    </location>
</feature>
<keyword evidence="2" id="KW-0812">Transmembrane</keyword>
<comment type="caution">
    <text evidence="3">The sequence shown here is derived from an EMBL/GenBank/DDBJ whole genome shotgun (WGS) entry which is preliminary data.</text>
</comment>
<keyword evidence="2" id="KW-1133">Transmembrane helix</keyword>
<sequence length="280" mass="30185">MQEKINVASSSRNEFQNSVKQGCHQINAVSIASLAYGFIVIGLLMRTPYIVGERNDSIPTKTENETNHSSPLPQYDNQSSSTISDPSSIPPCPTNHSELLVECNQTEHHNIQVGNKSTDFEPPEQIATKSTSSPTVTLTVKPHVSETHSTSKTTSDHSKPKTNLSETISTTSSKTDDLTSTKKRLEMSSTTLTTTKSSPGKPTTITTLYATSANAPTTRKSAERSKSKSIPVHSTTADIINELLAVANVTQTPLSDIARGKAIIILVSVFPRLAQKPNTP</sequence>
<organism evidence="3 4">
    <name type="scientific">Gnathostoma spinigerum</name>
    <dbReference type="NCBI Taxonomy" id="75299"/>
    <lineage>
        <taxon>Eukaryota</taxon>
        <taxon>Metazoa</taxon>
        <taxon>Ecdysozoa</taxon>
        <taxon>Nematoda</taxon>
        <taxon>Chromadorea</taxon>
        <taxon>Rhabditida</taxon>
        <taxon>Spirurina</taxon>
        <taxon>Gnathostomatomorpha</taxon>
        <taxon>Gnathostomatoidea</taxon>
        <taxon>Gnathostomatidae</taxon>
        <taxon>Gnathostoma</taxon>
    </lineage>
</organism>
<dbReference type="AlphaFoldDB" id="A0ABD6E5Y2"/>
<keyword evidence="2" id="KW-0472">Membrane</keyword>
<feature type="transmembrane region" description="Helical" evidence="2">
    <location>
        <begin position="26"/>
        <end position="45"/>
    </location>
</feature>
<accession>A0ABD6E5Y2</accession>
<feature type="compositionally biased region" description="Polar residues" evidence="1">
    <location>
        <begin position="127"/>
        <end position="138"/>
    </location>
</feature>
<dbReference type="EMBL" id="JBGFUD010000463">
    <property type="protein sequence ID" value="MFH4974577.1"/>
    <property type="molecule type" value="Genomic_DNA"/>
</dbReference>
<dbReference type="Proteomes" id="UP001608902">
    <property type="component" value="Unassembled WGS sequence"/>
</dbReference>
<reference evidence="3 4" key="1">
    <citation type="submission" date="2024-08" db="EMBL/GenBank/DDBJ databases">
        <title>Gnathostoma spinigerum genome.</title>
        <authorList>
            <person name="Gonzalez-Bertolin B."/>
            <person name="Monzon S."/>
            <person name="Zaballos A."/>
            <person name="Jimenez P."/>
            <person name="Dekumyoy P."/>
            <person name="Varona S."/>
            <person name="Cuesta I."/>
            <person name="Sumanam S."/>
            <person name="Adisakwattana P."/>
            <person name="Gasser R.B."/>
            <person name="Hernandez-Gonzalez A."/>
            <person name="Young N.D."/>
            <person name="Perteguer M.J."/>
        </authorList>
    </citation>
    <scope>NUCLEOTIDE SEQUENCE [LARGE SCALE GENOMIC DNA]</scope>
    <source>
        <strain evidence="3">AL3</strain>
        <tissue evidence="3">Liver</tissue>
    </source>
</reference>
<evidence type="ECO:0000313" key="4">
    <source>
        <dbReference type="Proteomes" id="UP001608902"/>
    </source>
</evidence>
<feature type="compositionally biased region" description="Low complexity" evidence="1">
    <location>
        <begin position="161"/>
        <end position="173"/>
    </location>
</feature>
<gene>
    <name evidence="3" type="ORF">AB6A40_001286</name>
</gene>